<dbReference type="Proteomes" id="UP001388366">
    <property type="component" value="Unassembled WGS sequence"/>
</dbReference>
<gene>
    <name evidence="2" type="ORF">WNY63_16490</name>
</gene>
<name>A0ABU9U5L6_9GAMM</name>
<reference evidence="2 3" key="1">
    <citation type="submission" date="2024-03" db="EMBL/GenBank/DDBJ databases">
        <title>Community enrichment and isolation of bacterial strains for fucoidan degradation.</title>
        <authorList>
            <person name="Sichert A."/>
        </authorList>
    </citation>
    <scope>NUCLEOTIDE SEQUENCE [LARGE SCALE GENOMIC DNA]</scope>
    <source>
        <strain evidence="2 3">AS81</strain>
    </source>
</reference>
<dbReference type="EMBL" id="JBBMQU010000036">
    <property type="protein sequence ID" value="MEM5552324.1"/>
    <property type="molecule type" value="Genomic_DNA"/>
</dbReference>
<keyword evidence="1" id="KW-1133">Transmembrane helix</keyword>
<evidence type="ECO:0008006" key="4">
    <source>
        <dbReference type="Google" id="ProtNLM"/>
    </source>
</evidence>
<feature type="transmembrane region" description="Helical" evidence="1">
    <location>
        <begin position="21"/>
        <end position="45"/>
    </location>
</feature>
<keyword evidence="1" id="KW-0812">Transmembrane</keyword>
<feature type="transmembrane region" description="Helical" evidence="1">
    <location>
        <begin position="135"/>
        <end position="158"/>
    </location>
</feature>
<organism evidence="2 3">
    <name type="scientific">Pseudoalteromonas neustonica</name>
    <dbReference type="NCBI Taxonomy" id="1840331"/>
    <lineage>
        <taxon>Bacteria</taxon>
        <taxon>Pseudomonadati</taxon>
        <taxon>Pseudomonadota</taxon>
        <taxon>Gammaproteobacteria</taxon>
        <taxon>Alteromonadales</taxon>
        <taxon>Pseudoalteromonadaceae</taxon>
        <taxon>Pseudoalteromonas</taxon>
    </lineage>
</organism>
<accession>A0ABU9U5L6</accession>
<feature type="transmembrane region" description="Helical" evidence="1">
    <location>
        <begin position="51"/>
        <end position="69"/>
    </location>
</feature>
<evidence type="ECO:0000313" key="2">
    <source>
        <dbReference type="EMBL" id="MEM5552324.1"/>
    </source>
</evidence>
<evidence type="ECO:0000313" key="3">
    <source>
        <dbReference type="Proteomes" id="UP001388366"/>
    </source>
</evidence>
<proteinExistence type="predicted"/>
<sequence length="160" mass="18671">MMESKRIKILMFFGEIDIFRSIIFWFIVFLLFVIHLLLTICMSNIDYIGSLGAVLTVFGLLASFTHSLYPSLKEELKDPYQTFNNGLFQLTYHTDTSFVIDSNFRSLVNPQEAETNNKKYTDMVKRKYKGLLNTYLLTIIGTFIWAYAGYFEFVLLSFTN</sequence>
<keyword evidence="1" id="KW-0472">Membrane</keyword>
<evidence type="ECO:0000256" key="1">
    <source>
        <dbReference type="SAM" id="Phobius"/>
    </source>
</evidence>
<protein>
    <recommendedName>
        <fullName evidence="4">CAAX prenyl protease 1 N-terminal domain-containing protein</fullName>
    </recommendedName>
</protein>
<dbReference type="RefSeq" id="WP_342884329.1">
    <property type="nucleotide sequence ID" value="NZ_JBBMQU010000036.1"/>
</dbReference>
<keyword evidence="3" id="KW-1185">Reference proteome</keyword>
<comment type="caution">
    <text evidence="2">The sequence shown here is derived from an EMBL/GenBank/DDBJ whole genome shotgun (WGS) entry which is preliminary data.</text>
</comment>